<evidence type="ECO:0000256" key="2">
    <source>
        <dbReference type="ARBA" id="ARBA00023242"/>
    </source>
</evidence>
<dbReference type="EMBL" id="JAGDFM010000155">
    <property type="protein sequence ID" value="KAG7384157.1"/>
    <property type="molecule type" value="Genomic_DNA"/>
</dbReference>
<accession>A0A8T1VSG1</accession>
<evidence type="ECO:0000259" key="4">
    <source>
        <dbReference type="Pfam" id="PF04802"/>
    </source>
</evidence>
<feature type="region of interest" description="Disordered" evidence="3">
    <location>
        <begin position="684"/>
        <end position="735"/>
    </location>
</feature>
<organism evidence="5 6">
    <name type="scientific">Phytophthora pseudosyringae</name>
    <dbReference type="NCBI Taxonomy" id="221518"/>
    <lineage>
        <taxon>Eukaryota</taxon>
        <taxon>Sar</taxon>
        <taxon>Stramenopiles</taxon>
        <taxon>Oomycota</taxon>
        <taxon>Peronosporomycetes</taxon>
        <taxon>Peronosporales</taxon>
        <taxon>Peronosporaceae</taxon>
        <taxon>Phytophthora</taxon>
    </lineage>
</organism>
<dbReference type="GO" id="GO:0005654">
    <property type="term" value="C:nucleoplasm"/>
    <property type="evidence" value="ECO:0007669"/>
    <property type="project" value="TreeGrafter"/>
</dbReference>
<dbReference type="AlphaFoldDB" id="A0A8T1VSG1"/>
<evidence type="ECO:0000313" key="6">
    <source>
        <dbReference type="Proteomes" id="UP000694044"/>
    </source>
</evidence>
<dbReference type="GO" id="GO:0030289">
    <property type="term" value="C:protein phosphatase 4 complex"/>
    <property type="evidence" value="ECO:0007669"/>
    <property type="project" value="TreeGrafter"/>
</dbReference>
<dbReference type="GO" id="GO:0006974">
    <property type="term" value="P:DNA damage response"/>
    <property type="evidence" value="ECO:0007669"/>
    <property type="project" value="TreeGrafter"/>
</dbReference>
<dbReference type="PANTHER" id="PTHR23318">
    <property type="entry name" value="ATP SYNTHASE GAMMA-RELATED"/>
    <property type="match status" value="1"/>
</dbReference>
<feature type="region of interest" description="Disordered" evidence="3">
    <location>
        <begin position="561"/>
        <end position="672"/>
    </location>
</feature>
<comment type="subcellular location">
    <subcellularLocation>
        <location evidence="1">Nucleus</location>
    </subcellularLocation>
</comment>
<feature type="compositionally biased region" description="Low complexity" evidence="3">
    <location>
        <begin position="686"/>
        <end position="697"/>
    </location>
</feature>
<keyword evidence="6" id="KW-1185">Reference proteome</keyword>
<evidence type="ECO:0000313" key="5">
    <source>
        <dbReference type="EMBL" id="KAG7384157.1"/>
    </source>
</evidence>
<proteinExistence type="predicted"/>
<dbReference type="InterPro" id="IPR051137">
    <property type="entry name" value="PP4R3-like"/>
</dbReference>
<dbReference type="Pfam" id="PF04802">
    <property type="entry name" value="PP4R3"/>
    <property type="match status" value="1"/>
</dbReference>
<dbReference type="OrthoDB" id="27483at2759"/>
<dbReference type="Proteomes" id="UP000694044">
    <property type="component" value="Unassembled WGS sequence"/>
</dbReference>
<sequence>MEDGSSLDQLFRDDIKPRDLPPCDLEHLDEILLVLKTSHPTVRSKVLADLSDKEGAYMVKLLDLFDVSELDADKAVLHKLFDVFYAILELCNRGLIEILLSETNFISVVGVFGYNPGLIREVDFRTALEGDGGFHEVIPITDRSVVERVHMNFRIQVIKDNVLSRSLPDGCVLLLEHMANENNFHILSYISETENYWKSIKDLVSSEDTRLDGLGLLKAIISLVRVTKPLDRPQRRDPFGAPPVFGSLIGNLFGDGELFAAFAAVLGSPDSKAKEIALAMDILNVLVFYQGPDRLRSYLASEGKCVPAPTSDKERITWTPESSLFTALLVVFERDEPMRIQLFNLLREIFRVPLGQDDKFLSVLYPNYMHWLLQPLKSNALVHDESAMFDLQDGIMELLTFCTENHGYRVKYLFGRQPVATYAEKMLHSKNKLFVIHAVKFVRACAVRAEAFFSRFLIQSDLFTPMLANLEIGKPNTGAVSSAILEVLSFIEKTNLTSLVEHIYTKFYETYKAECPLVFEAIRARHDGNTGSEDADMGSTDANKVRFVRAGSIDDEEELYFEKDTETTEPAQEFDKNGLSEEEVPCQNRPRSVKLVDYDDDDDEPTTPKKEDNSVDSASPRGADIVEEERELKLPVRKKKEDEVDVQSFLGGNSLLAQKKAQQGSKKARSPQFKNVFQKISWKLASPSSSENGVSSSAKPFTEKCGGNDTSSDAKRDDSNSNSLGSDNSADDDGASAESAAFIATKRKLALEEAANSESLLKKAKTYTPISSS</sequence>
<gene>
    <name evidence="5" type="primary">PSY2</name>
    <name evidence="5" type="ORF">PHYPSEUDO_002941</name>
</gene>
<reference evidence="5" key="1">
    <citation type="submission" date="2021-02" db="EMBL/GenBank/DDBJ databases">
        <authorList>
            <person name="Palmer J.M."/>
        </authorList>
    </citation>
    <scope>NUCLEOTIDE SEQUENCE</scope>
    <source>
        <strain evidence="5">SCRP734</strain>
    </source>
</reference>
<feature type="compositionally biased region" description="Basic and acidic residues" evidence="3">
    <location>
        <begin position="630"/>
        <end position="642"/>
    </location>
</feature>
<evidence type="ECO:0000256" key="3">
    <source>
        <dbReference type="SAM" id="MobiDB-lite"/>
    </source>
</evidence>
<keyword evidence="2" id="KW-0539">Nucleus</keyword>
<name>A0A8T1VSG1_9STRA</name>
<dbReference type="InterPro" id="IPR006887">
    <property type="entry name" value="P4R3-like_central_dom"/>
</dbReference>
<dbReference type="GO" id="GO:0072542">
    <property type="term" value="F:protein phosphatase activator activity"/>
    <property type="evidence" value="ECO:0007669"/>
    <property type="project" value="TreeGrafter"/>
</dbReference>
<protein>
    <submittedName>
        <fullName evidence="5">Platinum sensitivity protein</fullName>
    </submittedName>
</protein>
<comment type="caution">
    <text evidence="5">The sequence shown here is derived from an EMBL/GenBank/DDBJ whole genome shotgun (WGS) entry which is preliminary data.</text>
</comment>
<dbReference type="PANTHER" id="PTHR23318:SF0">
    <property type="entry name" value="SERINE_THREONINE-PROTEIN PHOSPHATASE 4 REGULATORY SUBUNIT 3"/>
    <property type="match status" value="1"/>
</dbReference>
<evidence type="ECO:0000256" key="1">
    <source>
        <dbReference type="ARBA" id="ARBA00004123"/>
    </source>
</evidence>
<feature type="domain" description="Serine/threonine-protein phosphatase 4 regulatory subunit 3-like central" evidence="4">
    <location>
        <begin position="31"/>
        <end position="526"/>
    </location>
</feature>